<dbReference type="InterPro" id="IPR016047">
    <property type="entry name" value="M23ase_b-sheet_dom"/>
</dbReference>
<sequence length="375" mass="41174">MRETVKKILLLATVFALVFFGLKIRNVLAEACADKTNLNDRINCYEDELSRLGAQSKTLSNQIAQFDAQIKLTTLKISQTEEKISLLGGRIDQLEGSLDALSAAFSSRAVETYKMARVGDPVLLIVSAPDLGGAISRFHYLQRIQEADRDLLQKLQTAQDTYKVEKTDQEQLQDELEKQKANLDAQKKAKNALLAQTKNDEKRYQQLLSQAIAEKAAVERALVSGVKVGPVKRGDPIALVGNSGYPGCSTGKHLHFEIRKNNTWVDPGGYLSGKTVIDEQNGGGNVSLGSGSWPWPIEDTVRLTQFYGHTPYSWKYAYSGGLHTGYDMVSTSSDVIRAPADGTLFKSAQSCGSSTINIAYIEHGDNVVSLYLHVQ</sequence>
<feature type="coiled-coil region" evidence="1">
    <location>
        <begin position="28"/>
        <end position="62"/>
    </location>
</feature>
<gene>
    <name evidence="3" type="ORF">A2Y68_02850</name>
</gene>
<feature type="coiled-coil region" evidence="1">
    <location>
        <begin position="141"/>
        <end position="214"/>
    </location>
</feature>
<proteinExistence type="predicted"/>
<dbReference type="CDD" id="cd12797">
    <property type="entry name" value="M23_peptidase"/>
    <property type="match status" value="1"/>
</dbReference>
<evidence type="ECO:0000313" key="4">
    <source>
        <dbReference type="Proteomes" id="UP000176778"/>
    </source>
</evidence>
<dbReference type="PANTHER" id="PTHR21666">
    <property type="entry name" value="PEPTIDASE-RELATED"/>
    <property type="match status" value="1"/>
</dbReference>
<evidence type="ECO:0000259" key="2">
    <source>
        <dbReference type="Pfam" id="PF01551"/>
    </source>
</evidence>
<dbReference type="AlphaFoldDB" id="A0A1F7X7L9"/>
<dbReference type="InterPro" id="IPR011055">
    <property type="entry name" value="Dup_hybrid_motif"/>
</dbReference>
<comment type="caution">
    <text evidence="3">The sequence shown here is derived from an EMBL/GenBank/DDBJ whole genome shotgun (WGS) entry which is preliminary data.</text>
</comment>
<dbReference type="InterPro" id="IPR050570">
    <property type="entry name" value="Cell_wall_metabolism_enzyme"/>
</dbReference>
<keyword evidence="1" id="KW-0175">Coiled coil</keyword>
<reference evidence="3 4" key="1">
    <citation type="journal article" date="2016" name="Nat. Commun.">
        <title>Thousands of microbial genomes shed light on interconnected biogeochemical processes in an aquifer system.</title>
        <authorList>
            <person name="Anantharaman K."/>
            <person name="Brown C.T."/>
            <person name="Hug L.A."/>
            <person name="Sharon I."/>
            <person name="Castelle C.J."/>
            <person name="Probst A.J."/>
            <person name="Thomas B.C."/>
            <person name="Singh A."/>
            <person name="Wilkins M.J."/>
            <person name="Karaoz U."/>
            <person name="Brodie E.L."/>
            <person name="Williams K.H."/>
            <person name="Hubbard S.S."/>
            <person name="Banfield J.F."/>
        </authorList>
    </citation>
    <scope>NUCLEOTIDE SEQUENCE [LARGE SCALE GENOMIC DNA]</scope>
</reference>
<accession>A0A1F7X7L9</accession>
<evidence type="ECO:0000313" key="3">
    <source>
        <dbReference type="EMBL" id="OGM10348.1"/>
    </source>
</evidence>
<name>A0A1F7X7L9_9BACT</name>
<dbReference type="Gene3D" id="2.70.70.10">
    <property type="entry name" value="Glucose Permease (Domain IIA)"/>
    <property type="match status" value="2"/>
</dbReference>
<evidence type="ECO:0000256" key="1">
    <source>
        <dbReference type="SAM" id="Coils"/>
    </source>
</evidence>
<dbReference type="EMBL" id="MGFR01000001">
    <property type="protein sequence ID" value="OGM10348.1"/>
    <property type="molecule type" value="Genomic_DNA"/>
</dbReference>
<dbReference type="STRING" id="1802479.A2Y68_02850"/>
<dbReference type="Gene3D" id="6.10.250.3150">
    <property type="match status" value="1"/>
</dbReference>
<dbReference type="Pfam" id="PF01551">
    <property type="entry name" value="Peptidase_M23"/>
    <property type="match status" value="1"/>
</dbReference>
<dbReference type="SUPFAM" id="SSF51261">
    <property type="entry name" value="Duplicated hybrid motif"/>
    <property type="match status" value="2"/>
</dbReference>
<dbReference type="Proteomes" id="UP000176778">
    <property type="component" value="Unassembled WGS sequence"/>
</dbReference>
<protein>
    <recommendedName>
        <fullName evidence="2">M23ase beta-sheet core domain-containing protein</fullName>
    </recommendedName>
</protein>
<dbReference type="GO" id="GO:0004222">
    <property type="term" value="F:metalloendopeptidase activity"/>
    <property type="evidence" value="ECO:0007669"/>
    <property type="project" value="TreeGrafter"/>
</dbReference>
<organism evidence="3 4">
    <name type="scientific">Candidatus Woesebacteria bacterium RBG_13_46_13</name>
    <dbReference type="NCBI Taxonomy" id="1802479"/>
    <lineage>
        <taxon>Bacteria</taxon>
        <taxon>Candidatus Woeseibacteriota</taxon>
    </lineage>
</organism>
<feature type="domain" description="M23ase beta-sheet core" evidence="2">
    <location>
        <begin position="230"/>
        <end position="267"/>
    </location>
</feature>
<dbReference type="PANTHER" id="PTHR21666:SF270">
    <property type="entry name" value="MUREIN HYDROLASE ACTIVATOR ENVC"/>
    <property type="match status" value="1"/>
</dbReference>